<feature type="compositionally biased region" description="Acidic residues" evidence="1">
    <location>
        <begin position="374"/>
        <end position="393"/>
    </location>
</feature>
<protein>
    <recommendedName>
        <fullName evidence="2">PWWP domain-containing protein</fullName>
    </recommendedName>
</protein>
<dbReference type="PANTHER" id="PTHR33697:SF2">
    <property type="entry name" value="T17B22.17 PROTEIN"/>
    <property type="match status" value="1"/>
</dbReference>
<dbReference type="Pfam" id="PF00855">
    <property type="entry name" value="PWWP"/>
    <property type="match status" value="1"/>
</dbReference>
<name>A0A7N0UAT2_KALFE</name>
<feature type="region of interest" description="Disordered" evidence="1">
    <location>
        <begin position="362"/>
        <end position="393"/>
    </location>
</feature>
<dbReference type="CDD" id="cd05162">
    <property type="entry name" value="PWWP"/>
    <property type="match status" value="1"/>
</dbReference>
<dbReference type="SUPFAM" id="SSF63748">
    <property type="entry name" value="Tudor/PWWP/MBT"/>
    <property type="match status" value="1"/>
</dbReference>
<evidence type="ECO:0000256" key="1">
    <source>
        <dbReference type="SAM" id="MobiDB-lite"/>
    </source>
</evidence>
<keyword evidence="4" id="KW-1185">Reference proteome</keyword>
<accession>A0A7N0UAT2</accession>
<organism evidence="3 4">
    <name type="scientific">Kalanchoe fedtschenkoi</name>
    <name type="common">Lavender scallops</name>
    <name type="synonym">South American air plant</name>
    <dbReference type="NCBI Taxonomy" id="63787"/>
    <lineage>
        <taxon>Eukaryota</taxon>
        <taxon>Viridiplantae</taxon>
        <taxon>Streptophyta</taxon>
        <taxon>Embryophyta</taxon>
        <taxon>Tracheophyta</taxon>
        <taxon>Spermatophyta</taxon>
        <taxon>Magnoliopsida</taxon>
        <taxon>eudicotyledons</taxon>
        <taxon>Gunneridae</taxon>
        <taxon>Pentapetalae</taxon>
        <taxon>Saxifragales</taxon>
        <taxon>Crassulaceae</taxon>
        <taxon>Kalanchoe</taxon>
    </lineage>
</organism>
<dbReference type="PROSITE" id="PS50812">
    <property type="entry name" value="PWWP"/>
    <property type="match status" value="1"/>
</dbReference>
<dbReference type="Gene3D" id="2.30.30.140">
    <property type="match status" value="1"/>
</dbReference>
<evidence type="ECO:0000313" key="4">
    <source>
        <dbReference type="Proteomes" id="UP000594263"/>
    </source>
</evidence>
<dbReference type="EnsemblPlants" id="Kaladp0058s0498.1.v1.1">
    <property type="protein sequence ID" value="Kaladp0058s0498.1.v1.1"/>
    <property type="gene ID" value="Kaladp0058s0498.v1.1"/>
</dbReference>
<evidence type="ECO:0000313" key="3">
    <source>
        <dbReference type="EnsemblPlants" id="Kaladp0058s0498.1.v1.1"/>
    </source>
</evidence>
<dbReference type="AlphaFoldDB" id="A0A7N0UAT2"/>
<proteinExistence type="predicted"/>
<dbReference type="PANTHER" id="PTHR33697">
    <property type="entry name" value="T17B22.17 PROTEIN-RELATED"/>
    <property type="match status" value="1"/>
</dbReference>
<evidence type="ECO:0000259" key="2">
    <source>
        <dbReference type="PROSITE" id="PS50812"/>
    </source>
</evidence>
<dbReference type="Proteomes" id="UP000594263">
    <property type="component" value="Unplaced"/>
</dbReference>
<dbReference type="InterPro" id="IPR044679">
    <property type="entry name" value="PWWP2-like"/>
</dbReference>
<sequence length="408" mass="44897">MGSSGSESVDCGVGSIVWVRRRNGSWWPGKILGPDDLSNTHLMSPRSGTPVKLLGREDASVDWYNLEKSKRVKAFRCGDFDECIERAESSVGMPPKKREKYARREDAILHALELEKQMLDNQGGRLDIASDIKSNKSSNSGEKGSVTSSGNQEPDVLNGHNARNHLSEGIGVSPVHENGCQPLDKTKEVMVPEDEAPPKMRGLQEFGLRTVPSKRKFSSSVKADEIDRLNSRCQARSTSAGGGYSLGKDKHMNFVIDRKASHESLIKETSVRGYYRCPPAVHVSQNSANLSSFREIQPESQVGSLSVSAPDQKQNAYQAKRDRCLYLPVETKEYLGNISEPPPTQKQVSCFPMRGTTYPLHVSASDDNTSGFSEDTESDCSDSDDSETDSDEEMNALAGLCVYPFSFM</sequence>
<feature type="compositionally biased region" description="Low complexity" evidence="1">
    <location>
        <begin position="135"/>
        <end position="145"/>
    </location>
</feature>
<dbReference type="InterPro" id="IPR000313">
    <property type="entry name" value="PWWP_dom"/>
</dbReference>
<feature type="domain" description="PWWP" evidence="2">
    <location>
        <begin position="13"/>
        <end position="68"/>
    </location>
</feature>
<dbReference type="Gramene" id="Kaladp0058s0498.1.v1.1">
    <property type="protein sequence ID" value="Kaladp0058s0498.1.v1.1"/>
    <property type="gene ID" value="Kaladp0058s0498.v1.1"/>
</dbReference>
<feature type="region of interest" description="Disordered" evidence="1">
    <location>
        <begin position="130"/>
        <end position="181"/>
    </location>
</feature>
<reference evidence="3" key="1">
    <citation type="submission" date="2021-01" db="UniProtKB">
        <authorList>
            <consortium name="EnsemblPlants"/>
        </authorList>
    </citation>
    <scope>IDENTIFICATION</scope>
</reference>